<protein>
    <submittedName>
        <fullName evidence="1">Uncharacterized protein</fullName>
    </submittedName>
</protein>
<comment type="caution">
    <text evidence="1">The sequence shown here is derived from an EMBL/GenBank/DDBJ whole genome shotgun (WGS) entry which is preliminary data.</text>
</comment>
<dbReference type="Proteomes" id="UP001202674">
    <property type="component" value="Unassembled WGS sequence"/>
</dbReference>
<reference evidence="1 2" key="1">
    <citation type="journal article" date="2022" name="Syst. Appl. Microbiol.">
        <title>Natronocalculus amylovorans gen. nov., sp. nov., and Natranaeroarchaeum aerophilus sp. nov., dominant culturable amylolytic natronoarchaea from hypersaline soda lakes in southwestern Siberia.</title>
        <authorList>
            <person name="Sorokin D.Y."/>
            <person name="Elcheninov A.G."/>
            <person name="Khizhniak T.V."/>
            <person name="Koenen M."/>
            <person name="Bale N.J."/>
            <person name="Damste J.S.S."/>
            <person name="Kublanov I.V."/>
        </authorList>
    </citation>
    <scope>NUCLEOTIDE SEQUENCE [LARGE SCALE GENOMIC DNA]</scope>
    <source>
        <strain evidence="1 2">AArc-St1-1</strain>
    </source>
</reference>
<dbReference type="EMBL" id="JAKRVY010000007">
    <property type="protein sequence ID" value="MCL9814555.1"/>
    <property type="molecule type" value="Genomic_DNA"/>
</dbReference>
<sequence>MATTGICPCKRDSLLLVVVLVQLKTFASLVFRAEEDSSLLLVVFFDVIRTAQRF</sequence>
<dbReference type="AlphaFoldDB" id="A0AAE3K6M1"/>
<evidence type="ECO:0000313" key="2">
    <source>
        <dbReference type="Proteomes" id="UP001202674"/>
    </source>
</evidence>
<dbReference type="RefSeq" id="WP_250597637.1">
    <property type="nucleotide sequence ID" value="NZ_JAKRVY010000007.1"/>
</dbReference>
<organism evidence="1 2">
    <name type="scientific">Natranaeroarchaeum aerophilus</name>
    <dbReference type="NCBI Taxonomy" id="2917711"/>
    <lineage>
        <taxon>Archaea</taxon>
        <taxon>Methanobacteriati</taxon>
        <taxon>Methanobacteriota</taxon>
        <taxon>Stenosarchaea group</taxon>
        <taxon>Halobacteria</taxon>
        <taxon>Halobacteriales</taxon>
        <taxon>Natronoarchaeaceae</taxon>
        <taxon>Natranaeroarchaeum</taxon>
    </lineage>
</organism>
<proteinExistence type="predicted"/>
<gene>
    <name evidence="1" type="ORF">AArcSt11_12925</name>
</gene>
<accession>A0AAE3K6M1</accession>
<evidence type="ECO:0000313" key="1">
    <source>
        <dbReference type="EMBL" id="MCL9814555.1"/>
    </source>
</evidence>
<name>A0AAE3K6M1_9EURY</name>
<keyword evidence="2" id="KW-1185">Reference proteome</keyword>